<evidence type="ECO:0000259" key="2">
    <source>
        <dbReference type="PROSITE" id="PS50994"/>
    </source>
</evidence>
<comment type="caution">
    <text evidence="3">The sequence shown here is derived from an EMBL/GenBank/DDBJ whole genome shotgun (WGS) entry which is preliminary data.</text>
</comment>
<evidence type="ECO:0000313" key="3">
    <source>
        <dbReference type="EMBL" id="KAL1115038.1"/>
    </source>
</evidence>
<dbReference type="InterPro" id="IPR050951">
    <property type="entry name" value="Retrovirus_Pol_polyprotein"/>
</dbReference>
<dbReference type="InterPro" id="IPR012337">
    <property type="entry name" value="RNaseH-like_sf"/>
</dbReference>
<sequence length="307" mass="35036">MTKMVAEELARCEVCARAKYVRTPQETPQMVTPTPEKPLDVVEADLVFLDGAIRLTLIDRLTRFAYNYPLQAKTGKRVREGLLLFLATIGTPRTLVLDRGREFDNFLVRSLLEEFGVKVHWTTPGHSRSHGMIERLHGTLQEHLHSLRIGRGMTGEEAWARALLAYNSSLHSATGYTPLELMRVMDECVGLVEADERRKSDRVDRANEKATDRWDRVRVGDQVFLRNWYRRRKSDPRFVGPYVVASKLRRYRLRVRDSATGRTRVVHVRETRPPSAKLRVPCGDPAIGRSASDSEVTVTLESSGEIR</sequence>
<name>A0ABD0Y7Y2_9HEMI</name>
<organism evidence="3 4">
    <name type="scientific">Ranatra chinensis</name>
    <dbReference type="NCBI Taxonomy" id="642074"/>
    <lineage>
        <taxon>Eukaryota</taxon>
        <taxon>Metazoa</taxon>
        <taxon>Ecdysozoa</taxon>
        <taxon>Arthropoda</taxon>
        <taxon>Hexapoda</taxon>
        <taxon>Insecta</taxon>
        <taxon>Pterygota</taxon>
        <taxon>Neoptera</taxon>
        <taxon>Paraneoptera</taxon>
        <taxon>Hemiptera</taxon>
        <taxon>Heteroptera</taxon>
        <taxon>Panheteroptera</taxon>
        <taxon>Nepomorpha</taxon>
        <taxon>Nepidae</taxon>
        <taxon>Ranatrinae</taxon>
        <taxon>Ranatra</taxon>
    </lineage>
</organism>
<dbReference type="SUPFAM" id="SSF53098">
    <property type="entry name" value="Ribonuclease H-like"/>
    <property type="match status" value="1"/>
</dbReference>
<protein>
    <recommendedName>
        <fullName evidence="2">Integrase catalytic domain-containing protein</fullName>
    </recommendedName>
</protein>
<feature type="region of interest" description="Disordered" evidence="1">
    <location>
        <begin position="282"/>
        <end position="307"/>
    </location>
</feature>
<feature type="domain" description="Integrase catalytic" evidence="2">
    <location>
        <begin position="34"/>
        <end position="186"/>
    </location>
</feature>
<dbReference type="InterPro" id="IPR036397">
    <property type="entry name" value="RNaseH_sf"/>
</dbReference>
<dbReference type="PANTHER" id="PTHR37984">
    <property type="entry name" value="PROTEIN CBG26694"/>
    <property type="match status" value="1"/>
</dbReference>
<proteinExistence type="predicted"/>
<keyword evidence="4" id="KW-1185">Reference proteome</keyword>
<dbReference type="PANTHER" id="PTHR37984:SF5">
    <property type="entry name" value="PROTEIN NYNRIN-LIKE"/>
    <property type="match status" value="1"/>
</dbReference>
<dbReference type="Proteomes" id="UP001558652">
    <property type="component" value="Unassembled WGS sequence"/>
</dbReference>
<feature type="compositionally biased region" description="Polar residues" evidence="1">
    <location>
        <begin position="291"/>
        <end position="307"/>
    </location>
</feature>
<accession>A0ABD0Y7Y2</accession>
<evidence type="ECO:0000256" key="1">
    <source>
        <dbReference type="SAM" id="MobiDB-lite"/>
    </source>
</evidence>
<evidence type="ECO:0000313" key="4">
    <source>
        <dbReference type="Proteomes" id="UP001558652"/>
    </source>
</evidence>
<dbReference type="Gene3D" id="3.30.420.10">
    <property type="entry name" value="Ribonuclease H-like superfamily/Ribonuclease H"/>
    <property type="match status" value="1"/>
</dbReference>
<dbReference type="Pfam" id="PF00665">
    <property type="entry name" value="rve"/>
    <property type="match status" value="1"/>
</dbReference>
<dbReference type="AlphaFoldDB" id="A0ABD0Y7Y2"/>
<dbReference type="EMBL" id="JBFDAA010000020">
    <property type="protein sequence ID" value="KAL1115038.1"/>
    <property type="molecule type" value="Genomic_DNA"/>
</dbReference>
<dbReference type="PROSITE" id="PS50994">
    <property type="entry name" value="INTEGRASE"/>
    <property type="match status" value="1"/>
</dbReference>
<dbReference type="InterPro" id="IPR001584">
    <property type="entry name" value="Integrase_cat-core"/>
</dbReference>
<reference evidence="3 4" key="1">
    <citation type="submission" date="2024-07" db="EMBL/GenBank/DDBJ databases">
        <title>Chromosome-level genome assembly of the water stick insect Ranatra chinensis (Heteroptera: Nepidae).</title>
        <authorList>
            <person name="Liu X."/>
        </authorList>
    </citation>
    <scope>NUCLEOTIDE SEQUENCE [LARGE SCALE GENOMIC DNA]</scope>
    <source>
        <strain evidence="3">Cailab_2021Rc</strain>
        <tissue evidence="3">Muscle</tissue>
    </source>
</reference>
<gene>
    <name evidence="3" type="ORF">AAG570_007069</name>
</gene>